<dbReference type="Pfam" id="PF13302">
    <property type="entry name" value="Acetyltransf_3"/>
    <property type="match status" value="1"/>
</dbReference>
<dbReference type="RefSeq" id="WP_082031997.1">
    <property type="nucleotide sequence ID" value="NZ_BDCI01000029.1"/>
</dbReference>
<keyword evidence="3" id="KW-1185">Reference proteome</keyword>
<evidence type="ECO:0000259" key="1">
    <source>
        <dbReference type="PROSITE" id="PS51186"/>
    </source>
</evidence>
<comment type="caution">
    <text evidence="2">The sequence shown here is derived from an EMBL/GenBank/DDBJ whole genome shotgun (WGS) entry which is preliminary data.</text>
</comment>
<dbReference type="PROSITE" id="PS51186">
    <property type="entry name" value="GNAT"/>
    <property type="match status" value="1"/>
</dbReference>
<dbReference type="EMBL" id="JNFP01000013">
    <property type="protein sequence ID" value="KIA64469.1"/>
    <property type="molecule type" value="Genomic_DNA"/>
</dbReference>
<dbReference type="Proteomes" id="UP000031364">
    <property type="component" value="Unassembled WGS sequence"/>
</dbReference>
<proteinExistence type="predicted"/>
<sequence length="150" mass="17364">MGETIRLREVTPADLDLFFDYEQDPEALRRSRFTPRDRAAFLTHWATTVLGDPTVFVRTVTVDGETAGNIVSWWREDRRFLGYWLARQYWGRGVATQALPLFLTRETTRPLWADPHTANTASIRLLENHGFRHTGSDWNGPDEYAVLVLE</sequence>
<gene>
    <name evidence="2" type="ORF">FG87_12990</name>
</gene>
<dbReference type="SUPFAM" id="SSF55729">
    <property type="entry name" value="Acyl-CoA N-acyltransferases (Nat)"/>
    <property type="match status" value="1"/>
</dbReference>
<protein>
    <submittedName>
        <fullName evidence="2">GCN5 family acetyltransferase</fullName>
    </submittedName>
</protein>
<dbReference type="Gene3D" id="3.40.630.30">
    <property type="match status" value="1"/>
</dbReference>
<feature type="domain" description="N-acetyltransferase" evidence="1">
    <location>
        <begin position="5"/>
        <end position="150"/>
    </location>
</feature>
<accession>A0ABR4ZGZ6</accession>
<reference evidence="2 3" key="1">
    <citation type="journal article" date="2014" name="Int. J. Syst. Evol. Microbiol.">
        <title>Nocardia vulneris sp. nov., isolated from wounds of human patients in North America.</title>
        <authorList>
            <person name="Lasker B.A."/>
            <person name="Bell M."/>
            <person name="Klenk H.P."/>
            <person name="Sproer C."/>
            <person name="Schumann C."/>
            <person name="Schumann P."/>
            <person name="Brown J.M."/>
        </authorList>
    </citation>
    <scope>NUCLEOTIDE SEQUENCE [LARGE SCALE GENOMIC DNA]</scope>
    <source>
        <strain evidence="2 3">W9851</strain>
    </source>
</reference>
<organism evidence="2 3">
    <name type="scientific">Nocardia vulneris</name>
    <dbReference type="NCBI Taxonomy" id="1141657"/>
    <lineage>
        <taxon>Bacteria</taxon>
        <taxon>Bacillati</taxon>
        <taxon>Actinomycetota</taxon>
        <taxon>Actinomycetes</taxon>
        <taxon>Mycobacteriales</taxon>
        <taxon>Nocardiaceae</taxon>
        <taxon>Nocardia</taxon>
    </lineage>
</organism>
<dbReference type="PANTHER" id="PTHR43328">
    <property type="entry name" value="ACETYLTRANSFERASE-RELATED"/>
    <property type="match status" value="1"/>
</dbReference>
<name>A0ABR4ZGZ6_9NOCA</name>
<dbReference type="InterPro" id="IPR000182">
    <property type="entry name" value="GNAT_dom"/>
</dbReference>
<evidence type="ECO:0000313" key="3">
    <source>
        <dbReference type="Proteomes" id="UP000031364"/>
    </source>
</evidence>
<dbReference type="InterPro" id="IPR016181">
    <property type="entry name" value="Acyl_CoA_acyltransferase"/>
</dbReference>
<evidence type="ECO:0000313" key="2">
    <source>
        <dbReference type="EMBL" id="KIA64469.1"/>
    </source>
</evidence>
<dbReference type="PANTHER" id="PTHR43328:SF1">
    <property type="entry name" value="N-ACETYLTRANSFERASE DOMAIN-CONTAINING PROTEIN"/>
    <property type="match status" value="1"/>
</dbReference>